<evidence type="ECO:0000313" key="2">
    <source>
        <dbReference type="Proteomes" id="UP001203338"/>
    </source>
</evidence>
<protein>
    <submittedName>
        <fullName evidence="1">Uncharacterized protein</fullName>
    </submittedName>
</protein>
<dbReference type="Proteomes" id="UP001203338">
    <property type="component" value="Unassembled WGS sequence"/>
</dbReference>
<dbReference type="RefSeq" id="WP_249702052.1">
    <property type="nucleotide sequence ID" value="NZ_JAMFLX010000150.1"/>
</dbReference>
<sequence>MLQVYLRWQAVACSTNLSLSCKRQHKHCATSGSTKLAVSIGVFHGFSPDGSAIQRVSPANIFWLLPSCASASKVLPRFRGAASSIFNGKPFTFAWCKNQGKFSTAIHYLKAGRQGRSWFQFSWLVSKQ</sequence>
<reference evidence="1 2" key="1">
    <citation type="submission" date="2022-05" db="EMBL/GenBank/DDBJ databases">
        <authorList>
            <person name="Park J.-S."/>
        </authorList>
    </citation>
    <scope>NUCLEOTIDE SEQUENCE [LARGE SCALE GENOMIC DNA]</scope>
    <source>
        <strain evidence="1 2">2012CJ34-2</strain>
    </source>
</reference>
<feature type="non-terminal residue" evidence="1">
    <location>
        <position position="128"/>
    </location>
</feature>
<gene>
    <name evidence="1" type="ORF">M3P05_20725</name>
</gene>
<organism evidence="1 2">
    <name type="scientific">Parendozoicomonas callyspongiae</name>
    <dbReference type="NCBI Taxonomy" id="2942213"/>
    <lineage>
        <taxon>Bacteria</taxon>
        <taxon>Pseudomonadati</taxon>
        <taxon>Pseudomonadota</taxon>
        <taxon>Gammaproteobacteria</taxon>
        <taxon>Oceanospirillales</taxon>
        <taxon>Endozoicomonadaceae</taxon>
        <taxon>Parendozoicomonas</taxon>
    </lineage>
</organism>
<dbReference type="EMBL" id="JAMFLX010000150">
    <property type="protein sequence ID" value="MCL6272344.1"/>
    <property type="molecule type" value="Genomic_DNA"/>
</dbReference>
<dbReference type="PROSITE" id="PS51257">
    <property type="entry name" value="PROKAR_LIPOPROTEIN"/>
    <property type="match status" value="1"/>
</dbReference>
<name>A0ABT0PLS2_9GAMM</name>
<accession>A0ABT0PLS2</accession>
<comment type="caution">
    <text evidence="1">The sequence shown here is derived from an EMBL/GenBank/DDBJ whole genome shotgun (WGS) entry which is preliminary data.</text>
</comment>
<keyword evidence="2" id="KW-1185">Reference proteome</keyword>
<evidence type="ECO:0000313" key="1">
    <source>
        <dbReference type="EMBL" id="MCL6272344.1"/>
    </source>
</evidence>
<proteinExistence type="predicted"/>